<dbReference type="InterPro" id="IPR011049">
    <property type="entry name" value="Serralysin-like_metalloprot_C"/>
</dbReference>
<evidence type="ECO:0000256" key="3">
    <source>
        <dbReference type="ARBA" id="ARBA00022525"/>
    </source>
</evidence>
<dbReference type="Pfam" id="PF00353">
    <property type="entry name" value="HemolysinCabind"/>
    <property type="match status" value="11"/>
</dbReference>
<dbReference type="InterPro" id="IPR041690">
    <property type="entry name" value="Cadherin_5"/>
</dbReference>
<feature type="region of interest" description="Disordered" evidence="8">
    <location>
        <begin position="130"/>
        <end position="211"/>
    </location>
</feature>
<evidence type="ECO:0000256" key="1">
    <source>
        <dbReference type="ARBA" id="ARBA00004370"/>
    </source>
</evidence>
<feature type="compositionally biased region" description="Basic and acidic residues" evidence="8">
    <location>
        <begin position="52"/>
        <end position="64"/>
    </location>
</feature>
<keyword evidence="7" id="KW-0472">Membrane</keyword>
<evidence type="ECO:0000256" key="5">
    <source>
        <dbReference type="ARBA" id="ARBA00022737"/>
    </source>
</evidence>
<keyword evidence="5" id="KW-0677">Repeat</keyword>
<dbReference type="PRINTS" id="PR01488">
    <property type="entry name" value="RTXTOXINA"/>
</dbReference>
<dbReference type="RefSeq" id="WP_089046066.1">
    <property type="nucleotide sequence ID" value="NZ_CP098808.1"/>
</dbReference>
<keyword evidence="10" id="KW-0614">Plasmid</keyword>
<reference evidence="10" key="1">
    <citation type="submission" date="2022-06" db="EMBL/GenBank/DDBJ databases">
        <title>Physiological and biochemical characterization and genomic elucidation of a strain of the genus Ensifer adhaerens M8 that combines arsenic oxidation and chromium reduction.</title>
        <authorList>
            <person name="Li X."/>
            <person name="Yu c."/>
        </authorList>
    </citation>
    <scope>NUCLEOTIDE SEQUENCE</scope>
    <source>
        <strain evidence="10">M8</strain>
        <plasmid evidence="10">pA</plasmid>
    </source>
</reference>
<keyword evidence="3" id="KW-0964">Secreted</keyword>
<dbReference type="Pfam" id="PF17892">
    <property type="entry name" value="Cadherin_5"/>
    <property type="match status" value="1"/>
</dbReference>
<evidence type="ECO:0000256" key="2">
    <source>
        <dbReference type="ARBA" id="ARBA00004613"/>
    </source>
</evidence>
<dbReference type="GO" id="GO:0005576">
    <property type="term" value="C:extracellular region"/>
    <property type="evidence" value="ECO:0007669"/>
    <property type="project" value="UniProtKB-SubCell"/>
</dbReference>
<proteinExistence type="predicted"/>
<dbReference type="PRINTS" id="PR00313">
    <property type="entry name" value="CABNDNGRPT"/>
</dbReference>
<accession>A0A9Q9DD03</accession>
<keyword evidence="4" id="KW-0800">Toxin</keyword>
<dbReference type="AlphaFoldDB" id="A0A9Q9DD03"/>
<dbReference type="InterPro" id="IPR003995">
    <property type="entry name" value="RTX_toxin_determinant-A"/>
</dbReference>
<evidence type="ECO:0000313" key="10">
    <source>
        <dbReference type="EMBL" id="USJ26786.1"/>
    </source>
</evidence>
<feature type="region of interest" description="Disordered" evidence="8">
    <location>
        <begin position="51"/>
        <end position="79"/>
    </location>
</feature>
<dbReference type="SUPFAM" id="SSF51120">
    <property type="entry name" value="beta-Roll"/>
    <property type="match status" value="4"/>
</dbReference>
<name>A0A9Q9DD03_ENSAD</name>
<feature type="region of interest" description="Disordered" evidence="8">
    <location>
        <begin position="469"/>
        <end position="495"/>
    </location>
</feature>
<comment type="subcellular location">
    <subcellularLocation>
        <location evidence="1">Membrane</location>
    </subcellularLocation>
    <subcellularLocation>
        <location evidence="2">Secreted</location>
    </subcellularLocation>
</comment>
<evidence type="ECO:0000256" key="8">
    <source>
        <dbReference type="SAM" id="MobiDB-lite"/>
    </source>
</evidence>
<protein>
    <submittedName>
        <fullName evidence="10">Cadherin-like domain-containing protein</fullName>
    </submittedName>
</protein>
<dbReference type="PANTHER" id="PTHR38340:SF1">
    <property type="entry name" value="S-LAYER PROTEIN"/>
    <property type="match status" value="1"/>
</dbReference>
<dbReference type="InterPro" id="IPR001343">
    <property type="entry name" value="Hemolysn_Ca-bd"/>
</dbReference>
<dbReference type="GO" id="GO:0090729">
    <property type="term" value="F:toxin activity"/>
    <property type="evidence" value="ECO:0007669"/>
    <property type="project" value="UniProtKB-KW"/>
</dbReference>
<evidence type="ECO:0000313" key="11">
    <source>
        <dbReference type="Proteomes" id="UP001055460"/>
    </source>
</evidence>
<feature type="domain" description="Cadherin-like" evidence="9">
    <location>
        <begin position="210"/>
        <end position="297"/>
    </location>
</feature>
<feature type="compositionally biased region" description="Basic and acidic residues" evidence="8">
    <location>
        <begin position="482"/>
        <end position="495"/>
    </location>
</feature>
<evidence type="ECO:0000259" key="9">
    <source>
        <dbReference type="Pfam" id="PF17892"/>
    </source>
</evidence>
<dbReference type="PROSITE" id="PS00330">
    <property type="entry name" value="HEMOLYSIN_CALCIUM"/>
    <property type="match status" value="4"/>
</dbReference>
<evidence type="ECO:0000256" key="6">
    <source>
        <dbReference type="ARBA" id="ARBA00023026"/>
    </source>
</evidence>
<dbReference type="InterPro" id="IPR018511">
    <property type="entry name" value="Hemolysin-typ_Ca-bd_CS"/>
</dbReference>
<dbReference type="GO" id="GO:0016020">
    <property type="term" value="C:membrane"/>
    <property type="evidence" value="ECO:0007669"/>
    <property type="project" value="UniProtKB-SubCell"/>
</dbReference>
<dbReference type="InterPro" id="IPR050557">
    <property type="entry name" value="RTX_toxin/Mannuronan_C5-epim"/>
</dbReference>
<evidence type="ECO:0000256" key="7">
    <source>
        <dbReference type="ARBA" id="ARBA00023136"/>
    </source>
</evidence>
<dbReference type="GO" id="GO:0005509">
    <property type="term" value="F:calcium ion binding"/>
    <property type="evidence" value="ECO:0007669"/>
    <property type="project" value="InterPro"/>
</dbReference>
<feature type="region of interest" description="Disordered" evidence="8">
    <location>
        <begin position="430"/>
        <end position="452"/>
    </location>
</feature>
<feature type="compositionally biased region" description="Acidic residues" evidence="8">
    <location>
        <begin position="169"/>
        <end position="191"/>
    </location>
</feature>
<organism evidence="10 11">
    <name type="scientific">Ensifer adhaerens</name>
    <name type="common">Sinorhizobium morelense</name>
    <dbReference type="NCBI Taxonomy" id="106592"/>
    <lineage>
        <taxon>Bacteria</taxon>
        <taxon>Pseudomonadati</taxon>
        <taxon>Pseudomonadota</taxon>
        <taxon>Alphaproteobacteria</taxon>
        <taxon>Hyphomicrobiales</taxon>
        <taxon>Rhizobiaceae</taxon>
        <taxon>Sinorhizobium/Ensifer group</taxon>
        <taxon>Ensifer</taxon>
    </lineage>
</organism>
<geneLocation type="plasmid" evidence="10 11">
    <name>pA</name>
</geneLocation>
<dbReference type="PANTHER" id="PTHR38340">
    <property type="entry name" value="S-LAYER PROTEIN"/>
    <property type="match status" value="1"/>
</dbReference>
<keyword evidence="6" id="KW-0843">Virulence</keyword>
<sequence>MDEKLILKRPDSQQAIAPMNRYEIADKPGRKRGRLVLSALFLGALGSVFGSKEGESEPAKHDPNPEPVGPGQPSDVLDMSGALGAIEDAAAYVQGLLQDLAFPDEALPSRLGRLRSSVRLAFDEGLPTTDLIDERPYKTSARPANDNGPQGFDFPGLASFGSSPSGRVEDDDADDDDGSPGGGDDDDDDEPGGPGGPGDGDDDDGSARSNRLPVVTGRNVLANGLMNLSAVILLNDLLANTVDPDDDRLSIANLTVSNGSIRAYGEGMWLYTPERGDLGEVTFTYSVSDGTGRTVNGALMTLMDWPANEIRGTEGDDVMRGTPQKDIIAALGGDDIVYGRESDDTILGGSGNDTLIGGDGNDTLYGEAGNDRLYGGRGNDILFGGMGDDHLYGEEGDDILLGEAGDDYLSGGAGNDRLFGEEGTDVIDGDAGNDLVDGGAGSDRLTGGSGDDTVLAGAGDDIIVAGLTADETRSASPPASDGDDHYSGGEGHDTIDASSAQETVVIDLVAGTATGAEIGSDTIESIEDVIGGSGDDRITGDENCNTLIGNDGNDVIAGNAGDDTLIGGNGDDVVSGGAGNDTIVVVAFDGSGEADDDGNDSYSGGDGIDTLDLSALVKAVLADMDAGIAEGDEIGEDRIEDFEIIVGGRGNDRISGSRGDDMLFGGNGDDRLRGRDGDDVLVGGAGDDELKGEDGNDTFVVVLLPGTDDGDDTIDGGDGVDRYDASAATQAVVIDLDRGVATGVEICNDRLSSVETAIGGKGNDIIVASNAVNFLAGGAGADIFVFRSLAALANGGEGRDEIRDFQVGDRIDLSKIAEAIGGLAFAPFADDGSPTPVNRITFYHETFSDSERTVVRAVIDLERDEDLEFLIAGRHALTEQDFILAAIETAAEQQRDAV</sequence>
<dbReference type="EMBL" id="CP098808">
    <property type="protein sequence ID" value="USJ26786.1"/>
    <property type="molecule type" value="Genomic_DNA"/>
</dbReference>
<evidence type="ECO:0000256" key="4">
    <source>
        <dbReference type="ARBA" id="ARBA00022656"/>
    </source>
</evidence>
<dbReference type="Proteomes" id="UP001055460">
    <property type="component" value="Plasmid pA"/>
</dbReference>
<gene>
    <name evidence="10" type="ORF">NE863_22880</name>
</gene>
<dbReference type="Gene3D" id="2.150.10.10">
    <property type="entry name" value="Serralysin-like metalloprotease, C-terminal"/>
    <property type="match status" value="6"/>
</dbReference>